<dbReference type="SUPFAM" id="SSF46785">
    <property type="entry name" value="Winged helix' DNA-binding domain"/>
    <property type="match status" value="1"/>
</dbReference>
<dbReference type="InterPro" id="IPR036390">
    <property type="entry name" value="WH_DNA-bd_sf"/>
</dbReference>
<organism evidence="5 6">
    <name type="scientific">Duganella levis</name>
    <dbReference type="NCBI Taxonomy" id="2692169"/>
    <lineage>
        <taxon>Bacteria</taxon>
        <taxon>Pseudomonadati</taxon>
        <taxon>Pseudomonadota</taxon>
        <taxon>Betaproteobacteria</taxon>
        <taxon>Burkholderiales</taxon>
        <taxon>Oxalobacteraceae</taxon>
        <taxon>Telluria group</taxon>
        <taxon>Duganella</taxon>
    </lineage>
</organism>
<dbReference type="InterPro" id="IPR002577">
    <property type="entry name" value="HTH_HxlR"/>
</dbReference>
<accession>A0ABW9W6J0</accession>
<dbReference type="PANTHER" id="PTHR33204">
    <property type="entry name" value="TRANSCRIPTIONAL REGULATOR, MARR FAMILY"/>
    <property type="match status" value="1"/>
</dbReference>
<dbReference type="PANTHER" id="PTHR33204:SF29">
    <property type="entry name" value="TRANSCRIPTIONAL REGULATOR"/>
    <property type="match status" value="1"/>
</dbReference>
<name>A0ABW9W6J0_9BURK</name>
<keyword evidence="1" id="KW-0805">Transcription regulation</keyword>
<dbReference type="Gene3D" id="1.10.10.10">
    <property type="entry name" value="Winged helix-like DNA-binding domain superfamily/Winged helix DNA-binding domain"/>
    <property type="match status" value="1"/>
</dbReference>
<dbReference type="InterPro" id="IPR011991">
    <property type="entry name" value="ArsR-like_HTH"/>
</dbReference>
<keyword evidence="6" id="KW-1185">Reference proteome</keyword>
<evidence type="ECO:0000256" key="2">
    <source>
        <dbReference type="ARBA" id="ARBA00023125"/>
    </source>
</evidence>
<dbReference type="PROSITE" id="PS51118">
    <property type="entry name" value="HTH_HXLR"/>
    <property type="match status" value="1"/>
</dbReference>
<evidence type="ECO:0000313" key="5">
    <source>
        <dbReference type="EMBL" id="MYN29500.1"/>
    </source>
</evidence>
<evidence type="ECO:0000256" key="3">
    <source>
        <dbReference type="ARBA" id="ARBA00023163"/>
    </source>
</evidence>
<feature type="domain" description="HTH hxlR-type" evidence="4">
    <location>
        <begin position="14"/>
        <end position="112"/>
    </location>
</feature>
<evidence type="ECO:0000313" key="6">
    <source>
        <dbReference type="Proteomes" id="UP000642144"/>
    </source>
</evidence>
<keyword evidence="3" id="KW-0804">Transcription</keyword>
<proteinExistence type="predicted"/>
<dbReference type="Pfam" id="PF01638">
    <property type="entry name" value="HxlR"/>
    <property type="match status" value="1"/>
</dbReference>
<dbReference type="CDD" id="cd00090">
    <property type="entry name" value="HTH_ARSR"/>
    <property type="match status" value="1"/>
</dbReference>
<keyword evidence="2" id="KW-0238">DNA-binding</keyword>
<sequence length="128" mass="14545">MKRARFDCYSGTACPVESTLELIGGKWKGMILFHLMNDAMRFGELQRAMGNITQRMLTKQLRELEDVGLIHREIFSEVPPRVEYSLNEKGHTLRPVLLALKEWGESYGLELAQSALAIKDRQDGPPAQ</sequence>
<evidence type="ECO:0000259" key="4">
    <source>
        <dbReference type="PROSITE" id="PS51118"/>
    </source>
</evidence>
<gene>
    <name evidence="5" type="ORF">GTP69_24165</name>
</gene>
<protein>
    <submittedName>
        <fullName evidence="5">Transcriptional regulator</fullName>
    </submittedName>
</protein>
<dbReference type="EMBL" id="WWCT01000023">
    <property type="protein sequence ID" value="MYN29500.1"/>
    <property type="molecule type" value="Genomic_DNA"/>
</dbReference>
<dbReference type="Proteomes" id="UP000642144">
    <property type="component" value="Unassembled WGS sequence"/>
</dbReference>
<dbReference type="RefSeq" id="WP_161057257.1">
    <property type="nucleotide sequence ID" value="NZ_WWCT01000023.1"/>
</dbReference>
<evidence type="ECO:0000256" key="1">
    <source>
        <dbReference type="ARBA" id="ARBA00023015"/>
    </source>
</evidence>
<dbReference type="InterPro" id="IPR036388">
    <property type="entry name" value="WH-like_DNA-bd_sf"/>
</dbReference>
<comment type="caution">
    <text evidence="5">The sequence shown here is derived from an EMBL/GenBank/DDBJ whole genome shotgun (WGS) entry which is preliminary data.</text>
</comment>
<reference evidence="5 6" key="1">
    <citation type="submission" date="2019-12" db="EMBL/GenBank/DDBJ databases">
        <title>Novel species isolated from a subtropical stream in China.</title>
        <authorList>
            <person name="Lu H."/>
        </authorList>
    </citation>
    <scope>NUCLEOTIDE SEQUENCE [LARGE SCALE GENOMIC DNA]</scope>
    <source>
        <strain evidence="5 6">CY42W</strain>
    </source>
</reference>